<comment type="caution">
    <text evidence="1">The sequence shown here is derived from an EMBL/GenBank/DDBJ whole genome shotgun (WGS) entry which is preliminary data.</text>
</comment>
<accession>A0A7X3JXW3</accession>
<keyword evidence="2" id="KW-1185">Reference proteome</keyword>
<protein>
    <submittedName>
        <fullName evidence="1">Uncharacterized protein</fullName>
    </submittedName>
</protein>
<reference evidence="1 2" key="1">
    <citation type="journal article" date="2019" name="Microorganisms">
        <title>Paenibacillus lutrae sp. nov., A Chitinolytic Species Isolated from A River Otter in Castril Natural Park, Granada, Spain.</title>
        <authorList>
            <person name="Rodriguez M."/>
            <person name="Reina J.C."/>
            <person name="Bejar V."/>
            <person name="Llamas I."/>
        </authorList>
    </citation>
    <scope>NUCLEOTIDE SEQUENCE [LARGE SCALE GENOMIC DNA]</scope>
    <source>
        <strain evidence="1 2">N10</strain>
    </source>
</reference>
<sequence>MDIVFNLETVLDDMKRQIDKWTASIREKDAEQIVKRTPLQIGIHDYALLEYVNGQVNMTDNDLDFTMPGTSTSRGGYAEMLSEEQVRERIVPELASYMKITLEALPSALIDYRFTLNGKFRTREGELCIRILEYVDETKKKQLRERIFFYIEKKLEPGNYPTKPLETFFLSRHLLDEHLFPDLAAGRIISLFENIQQVNKGNKHVAEHRNYLTIALRSWVEDQWLPRYFDNEGTTFQRNYQKKNGARLENTEEGPIELLLYAAISILKYMPSYSRSTGLDMLKCAIELGSDKAKRMMKEGSGAFAEEDISFRDELAEGTANDVFAVVTLTIKQETEESYGRALRFLIHLLTLGFPKSYQIKLKSSVKQWLPIKGLAKSGTHRFFAQALEYPHLHPLLEEYARAAMEPFEWYADTEGEKNCMPGSYAVFGLGLANRAYFPLVEEYMEMVDEEHQSVQNCFTAALADLHGVNAETISTLVKCMLRSTDSVKLKIRADMEEEKHLRLLLDQARDLPYYKVEHMVYLIWGGTDKLKKIAAKAEGERGQWLLELVRLTGRGQQRG</sequence>
<dbReference type="OrthoDB" id="1089802at2"/>
<dbReference type="AlphaFoldDB" id="A0A7X3JXW3"/>
<organism evidence="1 2">
    <name type="scientific">Paenibacillus lutrae</name>
    <dbReference type="NCBI Taxonomy" id="2078573"/>
    <lineage>
        <taxon>Bacteria</taxon>
        <taxon>Bacillati</taxon>
        <taxon>Bacillota</taxon>
        <taxon>Bacilli</taxon>
        <taxon>Bacillales</taxon>
        <taxon>Paenibacillaceae</taxon>
        <taxon>Paenibacillus</taxon>
    </lineage>
</organism>
<gene>
    <name evidence="1" type="ORF">EDM21_01865</name>
</gene>
<proteinExistence type="predicted"/>
<dbReference type="Pfam" id="PF19635">
    <property type="entry name" value="DUF6138"/>
    <property type="match status" value="1"/>
</dbReference>
<dbReference type="RefSeq" id="WP_157332366.1">
    <property type="nucleotide sequence ID" value="NZ_RHLK01000001.1"/>
</dbReference>
<dbReference type="InterPro" id="IPR046136">
    <property type="entry name" value="DUF6138"/>
</dbReference>
<dbReference type="EMBL" id="RHLK01000001">
    <property type="protein sequence ID" value="MVO98295.1"/>
    <property type="molecule type" value="Genomic_DNA"/>
</dbReference>
<dbReference type="Proteomes" id="UP000490800">
    <property type="component" value="Unassembled WGS sequence"/>
</dbReference>
<name>A0A7X3JXW3_9BACL</name>
<evidence type="ECO:0000313" key="1">
    <source>
        <dbReference type="EMBL" id="MVO98295.1"/>
    </source>
</evidence>
<evidence type="ECO:0000313" key="2">
    <source>
        <dbReference type="Proteomes" id="UP000490800"/>
    </source>
</evidence>